<organism evidence="14 15">
    <name type="scientific">Acrobeloides nanus</name>
    <dbReference type="NCBI Taxonomy" id="290746"/>
    <lineage>
        <taxon>Eukaryota</taxon>
        <taxon>Metazoa</taxon>
        <taxon>Ecdysozoa</taxon>
        <taxon>Nematoda</taxon>
        <taxon>Chromadorea</taxon>
        <taxon>Rhabditida</taxon>
        <taxon>Tylenchina</taxon>
        <taxon>Cephalobomorpha</taxon>
        <taxon>Cephaloboidea</taxon>
        <taxon>Cephalobidae</taxon>
        <taxon>Acrobeloides</taxon>
    </lineage>
</organism>
<dbReference type="Proteomes" id="UP000887540">
    <property type="component" value="Unplaced"/>
</dbReference>
<evidence type="ECO:0000256" key="1">
    <source>
        <dbReference type="ARBA" id="ARBA00004141"/>
    </source>
</evidence>
<keyword evidence="6 12" id="KW-0630">Potassium</keyword>
<dbReference type="Pfam" id="PF17655">
    <property type="entry name" value="IRK_C"/>
    <property type="match status" value="1"/>
</dbReference>
<dbReference type="GO" id="GO:0034765">
    <property type="term" value="P:regulation of monoatomic ion transmembrane transport"/>
    <property type="evidence" value="ECO:0007669"/>
    <property type="project" value="TreeGrafter"/>
</dbReference>
<evidence type="ECO:0000313" key="15">
    <source>
        <dbReference type="WBParaSite" id="ACRNAN_scaffold2714.g22018.t1"/>
    </source>
</evidence>
<evidence type="ECO:0000313" key="14">
    <source>
        <dbReference type="Proteomes" id="UP000887540"/>
    </source>
</evidence>
<keyword evidence="4 12" id="KW-0812">Transmembrane</keyword>
<evidence type="ECO:0000256" key="11">
    <source>
        <dbReference type="ARBA" id="ARBA00034430"/>
    </source>
</evidence>
<dbReference type="InterPro" id="IPR041647">
    <property type="entry name" value="IRK_C"/>
</dbReference>
<dbReference type="InterPro" id="IPR014756">
    <property type="entry name" value="Ig_E-set"/>
</dbReference>
<sequence>MMAGVIFAKLARPIKRAATLLFSKHAVICMRDGKLCLLFRVGDMRKSSLAEAHVRLQMIKKCVTLEGELLPFHQFDMDVGYDSGLDRVFVIWPITICHEINECSPLYEMSKDMLAHARFEIIAILEGVAESVGSTTQARTSYLPNEILWGQRFEKLVTYQRENGEYRIDFSKFHNVVDVYTPTCSAKELDDLRARGIYDENGYLLSPQLSVTDSFGNDDENKAITKNGLTQVVIQADEDDDDERRVSGIALSEMHQRRRSFLCSPSPDAELRRKQSVQVRRGPDLF</sequence>
<proteinExistence type="inferred from homology"/>
<keyword evidence="3 12" id="KW-0633">Potassium transport</keyword>
<dbReference type="Gene3D" id="2.60.40.1400">
    <property type="entry name" value="G protein-activated inward rectifier potassium channel 1"/>
    <property type="match status" value="1"/>
</dbReference>
<evidence type="ECO:0000256" key="12">
    <source>
        <dbReference type="RuleBase" id="RU003822"/>
    </source>
</evidence>
<keyword evidence="8 12" id="KW-0406">Ion transport</keyword>
<dbReference type="PRINTS" id="PR01320">
    <property type="entry name" value="KIRCHANNEL"/>
</dbReference>
<dbReference type="PANTHER" id="PTHR11767">
    <property type="entry name" value="INWARD RECTIFIER POTASSIUM CHANNEL"/>
    <property type="match status" value="1"/>
</dbReference>
<evidence type="ECO:0000256" key="3">
    <source>
        <dbReference type="ARBA" id="ARBA00022538"/>
    </source>
</evidence>
<dbReference type="WBParaSite" id="ACRNAN_scaffold2714.g22018.t1">
    <property type="protein sequence ID" value="ACRNAN_scaffold2714.g22018.t1"/>
    <property type="gene ID" value="ACRNAN_scaffold2714.g22018"/>
</dbReference>
<comment type="catalytic activity">
    <reaction evidence="11">
        <text>K(+)(in) = K(+)(out)</text>
        <dbReference type="Rhea" id="RHEA:29463"/>
        <dbReference type="ChEBI" id="CHEBI:29103"/>
    </reaction>
</comment>
<evidence type="ECO:0000256" key="2">
    <source>
        <dbReference type="ARBA" id="ARBA00022448"/>
    </source>
</evidence>
<evidence type="ECO:0000256" key="6">
    <source>
        <dbReference type="ARBA" id="ARBA00022958"/>
    </source>
</evidence>
<keyword evidence="10 12" id="KW-0407">Ion channel</keyword>
<dbReference type="GO" id="GO:1990573">
    <property type="term" value="P:potassium ion import across plasma membrane"/>
    <property type="evidence" value="ECO:0007669"/>
    <property type="project" value="TreeGrafter"/>
</dbReference>
<evidence type="ECO:0000256" key="8">
    <source>
        <dbReference type="ARBA" id="ARBA00023065"/>
    </source>
</evidence>
<dbReference type="SUPFAM" id="SSF81296">
    <property type="entry name" value="E set domains"/>
    <property type="match status" value="1"/>
</dbReference>
<reference evidence="15" key="1">
    <citation type="submission" date="2022-11" db="UniProtKB">
        <authorList>
            <consortium name="WormBaseParasite"/>
        </authorList>
    </citation>
    <scope>IDENTIFICATION</scope>
</reference>
<evidence type="ECO:0000259" key="13">
    <source>
        <dbReference type="Pfam" id="PF17655"/>
    </source>
</evidence>
<dbReference type="AlphaFoldDB" id="A0A914DJN4"/>
<comment type="similarity">
    <text evidence="12">Belongs to the inward rectifier-type potassium channel (TC 1.A.2.1) family.</text>
</comment>
<dbReference type="GO" id="GO:0005242">
    <property type="term" value="F:inward rectifier potassium channel activity"/>
    <property type="evidence" value="ECO:0007669"/>
    <property type="project" value="InterPro"/>
</dbReference>
<dbReference type="PANTHER" id="PTHR11767:SF102">
    <property type="entry name" value="INWARDLY RECTIFYING POTASSIUM CHANNEL 1, ISOFORM F"/>
    <property type="match status" value="1"/>
</dbReference>
<keyword evidence="9" id="KW-0472">Membrane</keyword>
<feature type="domain" description="Inward rectifier potassium channel C-terminal" evidence="13">
    <location>
        <begin position="20"/>
        <end position="191"/>
    </location>
</feature>
<dbReference type="GO" id="GO:0005886">
    <property type="term" value="C:plasma membrane"/>
    <property type="evidence" value="ECO:0007669"/>
    <property type="project" value="TreeGrafter"/>
</dbReference>
<dbReference type="FunFam" id="2.60.40.1400:FF:000001">
    <property type="entry name" value="G protein-activated inward rectifier potassium channel 2"/>
    <property type="match status" value="1"/>
</dbReference>
<name>A0A914DJN4_9BILA</name>
<keyword evidence="7" id="KW-1133">Transmembrane helix</keyword>
<dbReference type="InterPro" id="IPR016449">
    <property type="entry name" value="K_chnl_inward-rec_Kir"/>
</dbReference>
<dbReference type="InterPro" id="IPR013518">
    <property type="entry name" value="K_chnl_inward-rec_Kir_cyto"/>
</dbReference>
<keyword evidence="14" id="KW-1185">Reference proteome</keyword>
<evidence type="ECO:0000256" key="7">
    <source>
        <dbReference type="ARBA" id="ARBA00022989"/>
    </source>
</evidence>
<evidence type="ECO:0000256" key="4">
    <source>
        <dbReference type="ARBA" id="ARBA00022692"/>
    </source>
</evidence>
<dbReference type="GO" id="GO:0034702">
    <property type="term" value="C:monoatomic ion channel complex"/>
    <property type="evidence" value="ECO:0007669"/>
    <property type="project" value="UniProtKB-KW"/>
</dbReference>
<evidence type="ECO:0000256" key="10">
    <source>
        <dbReference type="ARBA" id="ARBA00023303"/>
    </source>
</evidence>
<keyword evidence="5 12" id="KW-0851">Voltage-gated channel</keyword>
<protein>
    <submittedName>
        <fullName evidence="15">Inward rectifier potassium channel C-terminal domain-containing protein</fullName>
    </submittedName>
</protein>
<accession>A0A914DJN4</accession>
<comment type="subcellular location">
    <subcellularLocation>
        <location evidence="1 12">Membrane</location>
        <topology evidence="1 12">Multi-pass membrane protein</topology>
    </subcellularLocation>
</comment>
<keyword evidence="2 12" id="KW-0813">Transport</keyword>
<evidence type="ECO:0000256" key="9">
    <source>
        <dbReference type="ARBA" id="ARBA00023136"/>
    </source>
</evidence>
<evidence type="ECO:0000256" key="5">
    <source>
        <dbReference type="ARBA" id="ARBA00022882"/>
    </source>
</evidence>